<dbReference type="InterPro" id="IPR001881">
    <property type="entry name" value="EGF-like_Ca-bd_dom"/>
</dbReference>
<dbReference type="EnsemblMetazoa" id="CapteT220596">
    <property type="protein sequence ID" value="CapteP220596"/>
    <property type="gene ID" value="CapteG220596"/>
</dbReference>
<dbReference type="PANTHER" id="PTHR19325:SF575">
    <property type="entry name" value="LOCOMOTION-RELATED PROTEIN HIKARU GENKI"/>
    <property type="match status" value="1"/>
</dbReference>
<dbReference type="AlphaFoldDB" id="R7U4J6"/>
<dbReference type="GO" id="GO:0016020">
    <property type="term" value="C:membrane"/>
    <property type="evidence" value="ECO:0007669"/>
    <property type="project" value="UniProtKB-SubCell"/>
</dbReference>
<feature type="domain" description="Sushi" evidence="9">
    <location>
        <begin position="81"/>
        <end position="138"/>
    </location>
</feature>
<keyword evidence="5 7" id="KW-1015">Disulfide bond</keyword>
<name>R7U4J6_CAPTE</name>
<dbReference type="Pfam" id="PF00084">
    <property type="entry name" value="Sushi"/>
    <property type="match status" value="6"/>
</dbReference>
<evidence type="ECO:0000259" key="9">
    <source>
        <dbReference type="PROSITE" id="PS50923"/>
    </source>
</evidence>
<keyword evidence="6" id="KW-0325">Glycoprotein</keyword>
<dbReference type="PROSITE" id="PS01187">
    <property type="entry name" value="EGF_CA"/>
    <property type="match status" value="1"/>
</dbReference>
<comment type="caution">
    <text evidence="7">Lacks conserved residue(s) required for the propagation of feature annotation.</text>
</comment>
<evidence type="ECO:0000256" key="4">
    <source>
        <dbReference type="ARBA" id="ARBA00023136"/>
    </source>
</evidence>
<feature type="disulfide bond" evidence="7">
    <location>
        <begin position="290"/>
        <end position="317"/>
    </location>
</feature>
<keyword evidence="2 7" id="KW-0768">Sushi</keyword>
<evidence type="ECO:0000313" key="11">
    <source>
        <dbReference type="EnsemblMetazoa" id="CapteP220596"/>
    </source>
</evidence>
<dbReference type="OMA" id="CADIVEC"/>
<reference evidence="11" key="3">
    <citation type="submission" date="2015-06" db="UniProtKB">
        <authorList>
            <consortium name="EnsemblMetazoa"/>
        </authorList>
    </citation>
    <scope>IDENTIFICATION</scope>
</reference>
<dbReference type="EMBL" id="KB307721">
    <property type="protein sequence ID" value="ELT98611.1"/>
    <property type="molecule type" value="Genomic_DNA"/>
</dbReference>
<keyword evidence="12" id="KW-1185">Reference proteome</keyword>
<dbReference type="SMART" id="SM00179">
    <property type="entry name" value="EGF_CA"/>
    <property type="match status" value="1"/>
</dbReference>
<evidence type="ECO:0000256" key="7">
    <source>
        <dbReference type="PROSITE-ProRule" id="PRU00302"/>
    </source>
</evidence>
<dbReference type="InterPro" id="IPR050350">
    <property type="entry name" value="Compl-Cell_Adhes-Reg"/>
</dbReference>
<dbReference type="OrthoDB" id="9991441at2759"/>
<dbReference type="InterPro" id="IPR018097">
    <property type="entry name" value="EGF_Ca-bd_CS"/>
</dbReference>
<feature type="chain" id="PRO_5008787681" description="Sushi domain-containing protein" evidence="8">
    <location>
        <begin position="21"/>
        <end position="839"/>
    </location>
</feature>
<dbReference type="Gene3D" id="2.10.50.10">
    <property type="entry name" value="Tumor Necrosis Factor Receptor, subunit A, domain 2"/>
    <property type="match status" value="2"/>
</dbReference>
<dbReference type="SMART" id="SM00032">
    <property type="entry name" value="CCP"/>
    <property type="match status" value="7"/>
</dbReference>
<keyword evidence="3" id="KW-0677">Repeat</keyword>
<dbReference type="SMART" id="SM01411">
    <property type="entry name" value="Ephrin_rec_like"/>
    <property type="match status" value="3"/>
</dbReference>
<dbReference type="CDD" id="cd00033">
    <property type="entry name" value="CCP"/>
    <property type="match status" value="6"/>
</dbReference>
<dbReference type="InterPro" id="IPR000152">
    <property type="entry name" value="EGF-type_Asp/Asn_hydroxyl_site"/>
</dbReference>
<evidence type="ECO:0000256" key="6">
    <source>
        <dbReference type="ARBA" id="ARBA00023180"/>
    </source>
</evidence>
<feature type="domain" description="Sushi" evidence="9">
    <location>
        <begin position="262"/>
        <end position="319"/>
    </location>
</feature>
<dbReference type="InterPro" id="IPR035976">
    <property type="entry name" value="Sushi/SCR/CCP_sf"/>
</dbReference>
<dbReference type="HOGENOM" id="CLU_332105_0_0_1"/>
<evidence type="ECO:0000313" key="12">
    <source>
        <dbReference type="Proteomes" id="UP000014760"/>
    </source>
</evidence>
<dbReference type="EMBL" id="AMQN01010398">
    <property type="status" value="NOT_ANNOTATED_CDS"/>
    <property type="molecule type" value="Genomic_DNA"/>
</dbReference>
<dbReference type="PROSITE" id="PS00010">
    <property type="entry name" value="ASX_HYDROXYL"/>
    <property type="match status" value="1"/>
</dbReference>
<keyword evidence="4" id="KW-0472">Membrane</keyword>
<evidence type="ECO:0000256" key="3">
    <source>
        <dbReference type="ARBA" id="ARBA00022737"/>
    </source>
</evidence>
<dbReference type="Gene3D" id="2.10.70.10">
    <property type="entry name" value="Complement Module, domain 1"/>
    <property type="match status" value="7"/>
</dbReference>
<evidence type="ECO:0000256" key="5">
    <source>
        <dbReference type="ARBA" id="ARBA00023157"/>
    </source>
</evidence>
<feature type="disulfide bond" evidence="7">
    <location>
        <begin position="167"/>
        <end position="194"/>
    </location>
</feature>
<proteinExistence type="predicted"/>
<dbReference type="SUPFAM" id="SSF57196">
    <property type="entry name" value="EGF/Laminin"/>
    <property type="match status" value="1"/>
</dbReference>
<reference evidence="10 12" key="2">
    <citation type="journal article" date="2013" name="Nature">
        <title>Insights into bilaterian evolution from three spiralian genomes.</title>
        <authorList>
            <person name="Simakov O."/>
            <person name="Marletaz F."/>
            <person name="Cho S.J."/>
            <person name="Edsinger-Gonzales E."/>
            <person name="Havlak P."/>
            <person name="Hellsten U."/>
            <person name="Kuo D.H."/>
            <person name="Larsson T."/>
            <person name="Lv J."/>
            <person name="Arendt D."/>
            <person name="Savage R."/>
            <person name="Osoegawa K."/>
            <person name="de Jong P."/>
            <person name="Grimwood J."/>
            <person name="Chapman J.A."/>
            <person name="Shapiro H."/>
            <person name="Aerts A."/>
            <person name="Otillar R.P."/>
            <person name="Terry A.Y."/>
            <person name="Boore J.L."/>
            <person name="Grigoriev I.V."/>
            <person name="Lindberg D.R."/>
            <person name="Seaver E.C."/>
            <person name="Weisblat D.A."/>
            <person name="Putnam N.H."/>
            <person name="Rokhsar D.S."/>
        </authorList>
    </citation>
    <scope>NUCLEOTIDE SEQUENCE</scope>
    <source>
        <strain evidence="10 12">I ESC-2004</strain>
    </source>
</reference>
<feature type="signal peptide" evidence="8">
    <location>
        <begin position="1"/>
        <end position="20"/>
    </location>
</feature>
<comment type="subcellular location">
    <subcellularLocation>
        <location evidence="1">Membrane</location>
    </subcellularLocation>
</comment>
<sequence length="839" mass="90271">MELCRLSLFFFLLLPGSVTARTCSFPGAISKGEVSPAQSEYSTGVTVTYSCQTGYTLQGSRTRNCQSNGQWSGFLPICQIKSCGNPGAPAYGTLHGSSYEFGRSVLFKCNTGYVLIGEVTLTCGANGDWDHAKPKCQIVECPALTTPSNGTANIPRRTYQSIATYSCDTGHVAQGSSSRECLANGQWSGSPFSCEAIKCIAPAAPPQGYTQPFFFRMVPYGTVVWFRCRRGFRLTGGSRSRTCSGNTVTGFWSGSLPSCLPVNCGNPGIVTNGEMEGNNFTLSNKVQFKCRPGYKLSESSHMTCLSSGRWSGRKGSCLACPKNSYKLGLSNSSTCSNCPPNTHTITSASTSKQHCTCNEGFHGPDGGPCQEILCPNLPPPVNAHATSCSRKINSVCEIECNDGYMVSDGNEFRKCLPGGSWAGSDLACRACPMNTYKANNSSCTLCPDHSSTLGTGNSLQGCRCNAGYHGHAGGPCNDTDECINEHGCEQTCVNTPGSYRCTCTIPGYVQNANDSKSCLEKNSCPDLEAPENGGVACVQELSTNTARCQVKCNAGYEHIGTAPGSNEMCGQSTNWTWTSTLNEDEFYCAAAWFPDTFFEVEVSYFTDLCNALTEAEKKEIIDNFLSDLRSRNICVANGTNTCDISDGKIYCGDVTDEGYRKRRSIGSGMVIKFVMKTMEASTTKCANLCENHINNDCLRNCENTTIQQAKGSLLLAANQVQDILKQPTSESIHGNALVSRPLNQAPVITVAGVNLTRSQAVHIHPTQTQCPSGMMKRDHVCGKLSVQRVPIFLPTARSACNVPEEHTKQIRDKPHAFLALRVRPKPAGLGPLPATKQLN</sequence>
<protein>
    <recommendedName>
        <fullName evidence="9">Sushi domain-containing protein</fullName>
    </recommendedName>
</protein>
<evidence type="ECO:0000256" key="2">
    <source>
        <dbReference type="ARBA" id="ARBA00022659"/>
    </source>
</evidence>
<dbReference type="PROSITE" id="PS50923">
    <property type="entry name" value="SUSHI"/>
    <property type="match status" value="6"/>
</dbReference>
<dbReference type="Proteomes" id="UP000014760">
    <property type="component" value="Unassembled WGS sequence"/>
</dbReference>
<gene>
    <name evidence="10" type="ORF">CAPTEDRAFT_220596</name>
</gene>
<keyword evidence="8" id="KW-0732">Signal</keyword>
<dbReference type="CDD" id="cd00054">
    <property type="entry name" value="EGF_CA"/>
    <property type="match status" value="1"/>
</dbReference>
<organism evidence="10">
    <name type="scientific">Capitella teleta</name>
    <name type="common">Polychaete worm</name>
    <dbReference type="NCBI Taxonomy" id="283909"/>
    <lineage>
        <taxon>Eukaryota</taxon>
        <taxon>Metazoa</taxon>
        <taxon>Spiralia</taxon>
        <taxon>Lophotrochozoa</taxon>
        <taxon>Annelida</taxon>
        <taxon>Polychaeta</taxon>
        <taxon>Sedentaria</taxon>
        <taxon>Scolecida</taxon>
        <taxon>Capitellidae</taxon>
        <taxon>Capitella</taxon>
    </lineage>
</organism>
<feature type="domain" description="Sushi" evidence="9">
    <location>
        <begin position="21"/>
        <end position="80"/>
    </location>
</feature>
<dbReference type="FunFam" id="2.10.70.10:FF:000011">
    <property type="entry name" value="CUB and sushi domain-containing protein 3 isoform A"/>
    <property type="match status" value="1"/>
</dbReference>
<dbReference type="STRING" id="283909.R7U4J6"/>
<evidence type="ECO:0000256" key="8">
    <source>
        <dbReference type="SAM" id="SignalP"/>
    </source>
</evidence>
<feature type="disulfide bond" evidence="7">
    <location>
        <begin position="109"/>
        <end position="136"/>
    </location>
</feature>
<evidence type="ECO:0000313" key="10">
    <source>
        <dbReference type="EMBL" id="ELT98611.1"/>
    </source>
</evidence>
<accession>R7U4J6</accession>
<feature type="domain" description="Sushi" evidence="9">
    <location>
        <begin position="197"/>
        <end position="261"/>
    </location>
</feature>
<dbReference type="PANTHER" id="PTHR19325">
    <property type="entry name" value="COMPLEMENT COMPONENT-RELATED SUSHI DOMAIN-CONTAINING"/>
    <property type="match status" value="1"/>
</dbReference>
<feature type="domain" description="Sushi" evidence="9">
    <location>
        <begin position="139"/>
        <end position="196"/>
    </location>
</feature>
<feature type="disulfide bond" evidence="7">
    <location>
        <begin position="51"/>
        <end position="78"/>
    </location>
</feature>
<dbReference type="Gene3D" id="2.10.25.10">
    <property type="entry name" value="Laminin"/>
    <property type="match status" value="1"/>
</dbReference>
<evidence type="ECO:0000256" key="1">
    <source>
        <dbReference type="ARBA" id="ARBA00004370"/>
    </source>
</evidence>
<dbReference type="InterPro" id="IPR000436">
    <property type="entry name" value="Sushi_SCR_CCP_dom"/>
</dbReference>
<feature type="domain" description="Sushi" evidence="9">
    <location>
        <begin position="372"/>
        <end position="430"/>
    </location>
</feature>
<dbReference type="SUPFAM" id="SSF57535">
    <property type="entry name" value="Complement control module/SCR domain"/>
    <property type="match status" value="6"/>
</dbReference>
<reference evidence="12" key="1">
    <citation type="submission" date="2012-12" db="EMBL/GenBank/DDBJ databases">
        <authorList>
            <person name="Hellsten U."/>
            <person name="Grimwood J."/>
            <person name="Chapman J.A."/>
            <person name="Shapiro H."/>
            <person name="Aerts A."/>
            <person name="Otillar R.P."/>
            <person name="Terry A.Y."/>
            <person name="Boore J.L."/>
            <person name="Simakov O."/>
            <person name="Marletaz F."/>
            <person name="Cho S.-J."/>
            <person name="Edsinger-Gonzales E."/>
            <person name="Havlak P."/>
            <person name="Kuo D.-H."/>
            <person name="Larsson T."/>
            <person name="Lv J."/>
            <person name="Arendt D."/>
            <person name="Savage R."/>
            <person name="Osoegawa K."/>
            <person name="de Jong P."/>
            <person name="Lindberg D.R."/>
            <person name="Seaver E.C."/>
            <person name="Weisblat D.A."/>
            <person name="Putnam N.H."/>
            <person name="Grigoriev I.V."/>
            <person name="Rokhsar D.S."/>
        </authorList>
    </citation>
    <scope>NUCLEOTIDE SEQUENCE</scope>
    <source>
        <strain evidence="12">I ESC-2004</strain>
    </source>
</reference>
<dbReference type="GO" id="GO:0005509">
    <property type="term" value="F:calcium ion binding"/>
    <property type="evidence" value="ECO:0007669"/>
    <property type="project" value="InterPro"/>
</dbReference>